<dbReference type="AlphaFoldDB" id="A0A7Y1MJL5"/>
<dbReference type="EMBL" id="JAAQYI010000022">
    <property type="protein sequence ID" value="NNA82961.1"/>
    <property type="molecule type" value="Genomic_DNA"/>
</dbReference>
<accession>A0A7Y1MJL5</accession>
<dbReference type="GeneID" id="45736310"/>
<comment type="caution">
    <text evidence="1">The sequence shown here is derived from an EMBL/GenBank/DDBJ whole genome shotgun (WGS) entry which is preliminary data.</text>
</comment>
<dbReference type="Proteomes" id="UP000586252">
    <property type="component" value="Unassembled WGS sequence"/>
</dbReference>
<protein>
    <submittedName>
        <fullName evidence="1">Uncharacterized protein</fullName>
    </submittedName>
</protein>
<evidence type="ECO:0000313" key="2">
    <source>
        <dbReference type="Proteomes" id="UP000586252"/>
    </source>
</evidence>
<evidence type="ECO:0000313" key="1">
    <source>
        <dbReference type="EMBL" id="NNA82961.1"/>
    </source>
</evidence>
<proteinExistence type="predicted"/>
<dbReference type="RefSeq" id="WP_057711992.1">
    <property type="nucleotide sequence ID" value="NZ_JAAQYI010000022.1"/>
</dbReference>
<gene>
    <name evidence="1" type="ORF">HBO30_30155</name>
</gene>
<name>A0A7Y1MJL5_9PSED</name>
<organism evidence="1 2">
    <name type="scientific">Pseudomonas lactis</name>
    <dbReference type="NCBI Taxonomy" id="1615674"/>
    <lineage>
        <taxon>Bacteria</taxon>
        <taxon>Pseudomonadati</taxon>
        <taxon>Pseudomonadota</taxon>
        <taxon>Gammaproteobacteria</taxon>
        <taxon>Pseudomonadales</taxon>
        <taxon>Pseudomonadaceae</taxon>
        <taxon>Pseudomonas</taxon>
    </lineage>
</organism>
<reference evidence="1 2" key="1">
    <citation type="journal article" date="2020" name="Front. Microbiol.">
        <title>Genetic Organization of the aprX-lipA2 Operon Affects the Proteolytic Potential of Pseudomonas Species in Milk.</title>
        <authorList>
            <person name="Maier C."/>
            <person name="Huptas C."/>
            <person name="von Neubeck M."/>
            <person name="Scherer S."/>
            <person name="Wenning M."/>
            <person name="Lucking G."/>
        </authorList>
    </citation>
    <scope>NUCLEOTIDE SEQUENCE [LARGE SCALE GENOMIC DNA]</scope>
    <source>
        <strain evidence="1 2">WS 5404</strain>
    </source>
</reference>
<sequence length="103" mass="11341">MTTSLSVIGQLEGEVLREAVLDADDMCSMNFARDEFNRLAALVLGQIVPALGGYHNSQLACDLSRHVEQVRIFSGNFCWLHRHLGASYGVVGERPGIDIEVRP</sequence>